<proteinExistence type="predicted"/>
<dbReference type="PANTHER" id="PTHR30273:SF2">
    <property type="entry name" value="PROTEIN FECR"/>
    <property type="match status" value="1"/>
</dbReference>
<gene>
    <name evidence="4" type="ORF">OC25_07780</name>
</gene>
<feature type="domain" description="FecR protein" evidence="2">
    <location>
        <begin position="123"/>
        <end position="213"/>
    </location>
</feature>
<sequence>MIDEYRYPEDFLMDDTFKQYCEGSNQKCVIFWEEWINKHPEKHNTIYAAKKMYQLLSGNLKPLNQQVDYLAAQLNPVIKVKRFRALHYAIAASVFILLLAGLMYLVYERPNKTIHYAGNFVAKRGEKKKITLPDGTLVYLNADSKIELGDHFNQSDRNVRLTGEAYFDVKHDAARPFFVRTKDFKISVLGTAFNVKSYANEHESEATLVRGTIKLEDNTGLNKNIVILKAGQKITYHLLHAQTDPGLSVTDEAERLPKIEVNNLTLIDKEVVESAWTNNNLIFANDNFEDIKTRLERWFNVTIEFKDKELAGYTYTGHFENEDILTILDNLQRVKHFNFKKKGEHITITK</sequence>
<dbReference type="InterPro" id="IPR012373">
    <property type="entry name" value="Ferrdict_sens_TM"/>
</dbReference>
<dbReference type="PANTHER" id="PTHR30273">
    <property type="entry name" value="PERIPLASMIC SIGNAL SENSOR AND SIGMA FACTOR ACTIVATOR FECR-RELATED"/>
    <property type="match status" value="1"/>
</dbReference>
<dbReference type="Gene3D" id="2.60.120.1440">
    <property type="match status" value="1"/>
</dbReference>
<feature type="transmembrane region" description="Helical" evidence="1">
    <location>
        <begin position="85"/>
        <end position="107"/>
    </location>
</feature>
<keyword evidence="1" id="KW-0472">Membrane</keyword>
<dbReference type="InterPro" id="IPR032508">
    <property type="entry name" value="FecR_C"/>
</dbReference>
<dbReference type="AlphaFoldDB" id="A0A0C1G4Z0"/>
<dbReference type="Proteomes" id="UP000031246">
    <property type="component" value="Unassembled WGS sequence"/>
</dbReference>
<dbReference type="RefSeq" id="WP_039473785.1">
    <property type="nucleotide sequence ID" value="NZ_JSYN01000006.1"/>
</dbReference>
<dbReference type="PIRSF" id="PIRSF018266">
    <property type="entry name" value="FecR"/>
    <property type="match status" value="1"/>
</dbReference>
<name>A0A0C1G4Z0_9SPHI</name>
<dbReference type="OrthoDB" id="1523735at2"/>
<evidence type="ECO:0000313" key="4">
    <source>
        <dbReference type="EMBL" id="KIA95204.1"/>
    </source>
</evidence>
<accession>A0A0C1G4Z0</accession>
<organism evidence="4 5">
    <name type="scientific">Pedobacter kyungheensis</name>
    <dbReference type="NCBI Taxonomy" id="1069985"/>
    <lineage>
        <taxon>Bacteria</taxon>
        <taxon>Pseudomonadati</taxon>
        <taxon>Bacteroidota</taxon>
        <taxon>Sphingobacteriia</taxon>
        <taxon>Sphingobacteriales</taxon>
        <taxon>Sphingobacteriaceae</taxon>
        <taxon>Pedobacter</taxon>
    </lineage>
</organism>
<feature type="domain" description="Protein FecR C-terminal" evidence="3">
    <location>
        <begin position="281"/>
        <end position="348"/>
    </location>
</feature>
<dbReference type="EMBL" id="JSYN01000006">
    <property type="protein sequence ID" value="KIA95204.1"/>
    <property type="molecule type" value="Genomic_DNA"/>
</dbReference>
<keyword evidence="5" id="KW-1185">Reference proteome</keyword>
<evidence type="ECO:0000259" key="3">
    <source>
        <dbReference type="Pfam" id="PF16344"/>
    </source>
</evidence>
<dbReference type="Gene3D" id="3.55.50.30">
    <property type="match status" value="1"/>
</dbReference>
<keyword evidence="1" id="KW-1133">Transmembrane helix</keyword>
<evidence type="ECO:0008006" key="6">
    <source>
        <dbReference type="Google" id="ProtNLM"/>
    </source>
</evidence>
<dbReference type="Pfam" id="PF16344">
    <property type="entry name" value="FecR_C"/>
    <property type="match status" value="1"/>
</dbReference>
<keyword evidence="1" id="KW-0812">Transmembrane</keyword>
<evidence type="ECO:0000256" key="1">
    <source>
        <dbReference type="SAM" id="Phobius"/>
    </source>
</evidence>
<evidence type="ECO:0000313" key="5">
    <source>
        <dbReference type="Proteomes" id="UP000031246"/>
    </source>
</evidence>
<dbReference type="InterPro" id="IPR006860">
    <property type="entry name" value="FecR"/>
</dbReference>
<evidence type="ECO:0000259" key="2">
    <source>
        <dbReference type="Pfam" id="PF04773"/>
    </source>
</evidence>
<dbReference type="Pfam" id="PF04773">
    <property type="entry name" value="FecR"/>
    <property type="match status" value="1"/>
</dbReference>
<dbReference type="GO" id="GO:0016989">
    <property type="term" value="F:sigma factor antagonist activity"/>
    <property type="evidence" value="ECO:0007669"/>
    <property type="project" value="TreeGrafter"/>
</dbReference>
<reference evidence="4 5" key="1">
    <citation type="submission" date="2014-10" db="EMBL/GenBank/DDBJ databases">
        <title>Pedobacter Kyungheensis.</title>
        <authorList>
            <person name="Anderson B.M."/>
            <person name="Newman J.D."/>
        </authorList>
    </citation>
    <scope>NUCLEOTIDE SEQUENCE [LARGE SCALE GENOMIC DNA]</scope>
    <source>
        <strain evidence="4 5">KACC 16221</strain>
    </source>
</reference>
<comment type="caution">
    <text evidence="4">The sequence shown here is derived from an EMBL/GenBank/DDBJ whole genome shotgun (WGS) entry which is preliminary data.</text>
</comment>
<protein>
    <recommendedName>
        <fullName evidence="6">Anti-sigma factor</fullName>
    </recommendedName>
</protein>